<dbReference type="Proteomes" id="UP000190037">
    <property type="component" value="Unassembled WGS sequence"/>
</dbReference>
<keyword evidence="4" id="KW-1185">Reference proteome</keyword>
<dbReference type="RefSeq" id="WP_078975829.1">
    <property type="nucleotide sequence ID" value="NZ_MWQN01000001.1"/>
</dbReference>
<keyword evidence="2" id="KW-0812">Transmembrane</keyword>
<keyword evidence="2" id="KW-0472">Membrane</keyword>
<comment type="caution">
    <text evidence="3">The sequence shown here is derived from an EMBL/GenBank/DDBJ whole genome shotgun (WGS) entry which is preliminary data.</text>
</comment>
<dbReference type="AlphaFoldDB" id="A0A1T3NY06"/>
<organism evidence="3 4">
    <name type="scientific">Embleya scabrispora</name>
    <dbReference type="NCBI Taxonomy" id="159449"/>
    <lineage>
        <taxon>Bacteria</taxon>
        <taxon>Bacillati</taxon>
        <taxon>Actinomycetota</taxon>
        <taxon>Actinomycetes</taxon>
        <taxon>Kitasatosporales</taxon>
        <taxon>Streptomycetaceae</taxon>
        <taxon>Embleya</taxon>
    </lineage>
</organism>
<dbReference type="EMBL" id="MWQN01000001">
    <property type="protein sequence ID" value="OPC81550.1"/>
    <property type="molecule type" value="Genomic_DNA"/>
</dbReference>
<sequence>MKDTALHPVAADYRVEVARVLADLPAVEAEEILDDVEVNLSEVVAELDGAVTSDALRARLGTPHEYAAELRAAAGYPPLTPTGGSGRLRRVGRAELLMLGLLLALGAAFVTGVALGSQQDTQERWWIFPCVLALAVEAVNALWLRGRERGLPEVAALSVTRRARALGESLRVGRFAESVRFLTGLQSAWWVARALVVSLLTWVITGGVWWPVAIGILALAGSLWLGSRSGHDRRLVWLAVPLNAMVVGLGIGMVSGGQFEPGETVRMEPMGTHYPSYYSSSDGHPLDSSRLMGTLDGNPLQNIYPFDAQGRPLKDVLLFDQNGRQLGLYSGSSNYGCTPDGRPAVPNRESLPFPQPRVEPNRGAPGCRIVEGTAPFTIAIPVRPGQAPPASTPPSAGVPGNPPAAVPSTPPGTAPGAAPGTTQQQQPPAASPGAPSTRPDGEPQSPGNPPGAAGS</sequence>
<feature type="compositionally biased region" description="Pro residues" evidence="1">
    <location>
        <begin position="400"/>
        <end position="413"/>
    </location>
</feature>
<evidence type="ECO:0000313" key="3">
    <source>
        <dbReference type="EMBL" id="OPC81550.1"/>
    </source>
</evidence>
<feature type="transmembrane region" description="Helical" evidence="2">
    <location>
        <begin position="235"/>
        <end position="254"/>
    </location>
</feature>
<evidence type="ECO:0000256" key="2">
    <source>
        <dbReference type="SAM" id="Phobius"/>
    </source>
</evidence>
<reference evidence="3 4" key="1">
    <citation type="submission" date="2017-03" db="EMBL/GenBank/DDBJ databases">
        <title>Draft genome sequence of Streptomyces scabrisporus NF3, endophyte isolated from Amphipterygium adstringens.</title>
        <authorList>
            <person name="Vazquez M."/>
            <person name="Ceapa C.D."/>
            <person name="Rodriguez Luna D."/>
            <person name="Sanchez Esquivel S."/>
        </authorList>
    </citation>
    <scope>NUCLEOTIDE SEQUENCE [LARGE SCALE GENOMIC DNA]</scope>
    <source>
        <strain evidence="3 4">NF3</strain>
    </source>
</reference>
<dbReference type="STRING" id="159449.B4N89_11875"/>
<proteinExistence type="predicted"/>
<accession>A0A1T3NY06</accession>
<gene>
    <name evidence="3" type="ORF">B4N89_11875</name>
</gene>
<evidence type="ECO:0000256" key="1">
    <source>
        <dbReference type="SAM" id="MobiDB-lite"/>
    </source>
</evidence>
<feature type="compositionally biased region" description="Low complexity" evidence="1">
    <location>
        <begin position="414"/>
        <end position="437"/>
    </location>
</feature>
<feature type="transmembrane region" description="Helical" evidence="2">
    <location>
        <begin position="96"/>
        <end position="114"/>
    </location>
</feature>
<dbReference type="OrthoDB" id="5185521at2"/>
<feature type="region of interest" description="Disordered" evidence="1">
    <location>
        <begin position="380"/>
        <end position="455"/>
    </location>
</feature>
<name>A0A1T3NY06_9ACTN</name>
<feature type="transmembrane region" description="Helical" evidence="2">
    <location>
        <begin position="181"/>
        <end position="202"/>
    </location>
</feature>
<protein>
    <submittedName>
        <fullName evidence="3">Uncharacterized protein</fullName>
    </submittedName>
</protein>
<keyword evidence="2" id="KW-1133">Transmembrane helix</keyword>
<feature type="region of interest" description="Disordered" evidence="1">
    <location>
        <begin position="329"/>
        <end position="364"/>
    </location>
</feature>
<evidence type="ECO:0000313" key="4">
    <source>
        <dbReference type="Proteomes" id="UP000190037"/>
    </source>
</evidence>
<dbReference type="Pfam" id="PF22564">
    <property type="entry name" value="HAAS"/>
    <property type="match status" value="1"/>
</dbReference>
<feature type="transmembrane region" description="Helical" evidence="2">
    <location>
        <begin position="126"/>
        <end position="144"/>
    </location>
</feature>
<feature type="transmembrane region" description="Helical" evidence="2">
    <location>
        <begin position="208"/>
        <end position="226"/>
    </location>
</feature>